<keyword evidence="1" id="KW-0472">Membrane</keyword>
<organism evidence="2 3">
    <name type="scientific">Diutina rugosa</name>
    <name type="common">Yeast</name>
    <name type="synonym">Candida rugosa</name>
    <dbReference type="NCBI Taxonomy" id="5481"/>
    <lineage>
        <taxon>Eukaryota</taxon>
        <taxon>Fungi</taxon>
        <taxon>Dikarya</taxon>
        <taxon>Ascomycota</taxon>
        <taxon>Saccharomycotina</taxon>
        <taxon>Pichiomycetes</taxon>
        <taxon>Debaryomycetaceae</taxon>
        <taxon>Diutina</taxon>
    </lineage>
</organism>
<sequence length="105" mass="11674">MLTRSATTIAAARRFHASALRAQQQHHTTNPVTSKLKQVDAHFRKIGDETTPESQRTMRTLRRVGVLSVAVALGSLVWASTYVSEPAYEQVDDIVDLGKDVRKTK</sequence>
<dbReference type="OMA" id="YVSEPAY"/>
<dbReference type="GeneID" id="54780827"/>
<dbReference type="VEuPathDB" id="FungiDB:DIURU_002176"/>
<dbReference type="Proteomes" id="UP000449547">
    <property type="component" value="Unassembled WGS sequence"/>
</dbReference>
<keyword evidence="1" id="KW-0812">Transmembrane</keyword>
<dbReference type="AlphaFoldDB" id="A0A642UTE8"/>
<reference evidence="2 3" key="1">
    <citation type="submission" date="2019-07" db="EMBL/GenBank/DDBJ databases">
        <title>Genome assembly of two rare yeast pathogens: Diutina rugosa and Trichomonascus ciferrii.</title>
        <authorList>
            <person name="Mixao V."/>
            <person name="Saus E."/>
            <person name="Hansen A."/>
            <person name="Lass-Flor C."/>
            <person name="Gabaldon T."/>
        </authorList>
    </citation>
    <scope>NUCLEOTIDE SEQUENCE [LARGE SCALE GENOMIC DNA]</scope>
    <source>
        <strain evidence="2 3">CBS 613</strain>
    </source>
</reference>
<evidence type="ECO:0000313" key="3">
    <source>
        <dbReference type="Proteomes" id="UP000449547"/>
    </source>
</evidence>
<dbReference type="OrthoDB" id="4089884at2759"/>
<feature type="transmembrane region" description="Helical" evidence="1">
    <location>
        <begin position="64"/>
        <end position="83"/>
    </location>
</feature>
<dbReference type="RefSeq" id="XP_034013099.1">
    <property type="nucleotide sequence ID" value="XM_034154799.1"/>
</dbReference>
<protein>
    <submittedName>
        <fullName evidence="2">Uncharacterized protein</fullName>
    </submittedName>
</protein>
<keyword evidence="1" id="KW-1133">Transmembrane helix</keyword>
<evidence type="ECO:0000313" key="2">
    <source>
        <dbReference type="EMBL" id="KAA8903954.1"/>
    </source>
</evidence>
<name>A0A642UTE8_DIURU</name>
<accession>A0A642UTE8</accession>
<gene>
    <name evidence="2" type="ORF">DIURU_002176</name>
</gene>
<keyword evidence="3" id="KW-1185">Reference proteome</keyword>
<dbReference type="EMBL" id="SWFT01000065">
    <property type="protein sequence ID" value="KAA8903954.1"/>
    <property type="molecule type" value="Genomic_DNA"/>
</dbReference>
<comment type="caution">
    <text evidence="2">The sequence shown here is derived from an EMBL/GenBank/DDBJ whole genome shotgun (WGS) entry which is preliminary data.</text>
</comment>
<evidence type="ECO:0000256" key="1">
    <source>
        <dbReference type="SAM" id="Phobius"/>
    </source>
</evidence>
<proteinExistence type="predicted"/>